<dbReference type="EMBL" id="AMYD01004292">
    <property type="protein sequence ID" value="EQB43409.1"/>
    <property type="molecule type" value="Genomic_DNA"/>
</dbReference>
<evidence type="ECO:0000313" key="2">
    <source>
        <dbReference type="Proteomes" id="UP000015530"/>
    </source>
</evidence>
<dbReference type="HOGENOM" id="CLU_2670921_0_0_1"/>
<gene>
    <name evidence="1" type="ORF">CGLO_17935</name>
</gene>
<proteinExistence type="predicted"/>
<dbReference type="AlphaFoldDB" id="T0JVK1"/>
<protein>
    <submittedName>
        <fullName evidence="1">Uncharacterized protein</fullName>
    </submittedName>
</protein>
<sequence>MERFRGGTALQQTPSSSILPGLHRAAFPASFDPFDEQRHILGICALRTIVCQSARRMRGLRKGLFPALLVRVIWT</sequence>
<organism evidence="1 2">
    <name type="scientific">Colletotrichum gloeosporioides (strain Cg-14)</name>
    <name type="common">Anthracnose fungus</name>
    <name type="synonym">Glomerella cingulata</name>
    <dbReference type="NCBI Taxonomy" id="1237896"/>
    <lineage>
        <taxon>Eukaryota</taxon>
        <taxon>Fungi</taxon>
        <taxon>Dikarya</taxon>
        <taxon>Ascomycota</taxon>
        <taxon>Pezizomycotina</taxon>
        <taxon>Sordariomycetes</taxon>
        <taxon>Hypocreomycetidae</taxon>
        <taxon>Glomerellales</taxon>
        <taxon>Glomerellaceae</taxon>
        <taxon>Colletotrichum</taxon>
        <taxon>Colletotrichum gloeosporioides species complex</taxon>
    </lineage>
</organism>
<name>T0JVK1_COLGC</name>
<dbReference type="Proteomes" id="UP000015530">
    <property type="component" value="Unassembled WGS sequence"/>
</dbReference>
<evidence type="ECO:0000313" key="1">
    <source>
        <dbReference type="EMBL" id="EQB43409.1"/>
    </source>
</evidence>
<accession>T0JVK1</accession>
<reference evidence="2" key="1">
    <citation type="journal article" date="2013" name="Mol. Plant Microbe Interact.">
        <title>Global aspects of pacC regulation of pathogenicity genes in Colletotrichum gloeosporioides as revealed by transcriptome analysis.</title>
        <authorList>
            <person name="Alkan N."/>
            <person name="Meng X."/>
            <person name="Friedlander G."/>
            <person name="Reuveni E."/>
            <person name="Sukno S."/>
            <person name="Sherman A."/>
            <person name="Thon M."/>
            <person name="Fluhr R."/>
            <person name="Prusky D."/>
        </authorList>
    </citation>
    <scope>NUCLEOTIDE SEQUENCE [LARGE SCALE GENOMIC DNA]</scope>
    <source>
        <strain evidence="2">Cg-14</strain>
    </source>
</reference>
<comment type="caution">
    <text evidence="1">The sequence shown here is derived from an EMBL/GenBank/DDBJ whole genome shotgun (WGS) entry which is preliminary data.</text>
</comment>